<dbReference type="OrthoDB" id="9812392at2"/>
<evidence type="ECO:0008006" key="4">
    <source>
        <dbReference type="Google" id="ProtNLM"/>
    </source>
</evidence>
<accession>A0A1Y4T675</accession>
<organism evidence="2 3">
    <name type="scientific">Massilimicrobiota timonensis</name>
    <dbReference type="NCBI Taxonomy" id="1776392"/>
    <lineage>
        <taxon>Bacteria</taxon>
        <taxon>Bacillati</taxon>
        <taxon>Bacillota</taxon>
        <taxon>Erysipelotrichia</taxon>
        <taxon>Erysipelotrichales</taxon>
        <taxon>Erysipelotrichaceae</taxon>
        <taxon>Massilimicrobiota</taxon>
    </lineage>
</organism>
<keyword evidence="3" id="KW-1185">Reference proteome</keyword>
<feature type="coiled-coil region" evidence="1">
    <location>
        <begin position="19"/>
        <end position="46"/>
    </location>
</feature>
<dbReference type="RefSeq" id="WP_087356913.1">
    <property type="nucleotide sequence ID" value="NZ_JACJKO010000057.1"/>
</dbReference>
<dbReference type="AlphaFoldDB" id="A0A1Y4T675"/>
<name>A0A1Y4T675_9FIRM</name>
<dbReference type="Gene3D" id="1.10.10.1850">
    <property type="entry name" value="Sporulation protein-like"/>
    <property type="match status" value="1"/>
</dbReference>
<protein>
    <recommendedName>
        <fullName evidence="4">Tranposon-transfer assisting protein</fullName>
    </recommendedName>
</protein>
<dbReference type="EMBL" id="NFLJ01000001">
    <property type="protein sequence ID" value="OUQ36702.1"/>
    <property type="molecule type" value="Genomic_DNA"/>
</dbReference>
<evidence type="ECO:0000313" key="2">
    <source>
        <dbReference type="EMBL" id="OUQ36702.1"/>
    </source>
</evidence>
<keyword evidence="1" id="KW-0175">Coiled coil</keyword>
<evidence type="ECO:0000256" key="1">
    <source>
        <dbReference type="SAM" id="Coils"/>
    </source>
</evidence>
<proteinExistence type="predicted"/>
<dbReference type="InterPro" id="IPR041965">
    <property type="entry name" value="TTRAP_sf"/>
</dbReference>
<evidence type="ECO:0000313" key="3">
    <source>
        <dbReference type="Proteomes" id="UP000195305"/>
    </source>
</evidence>
<comment type="caution">
    <text evidence="2">The sequence shown here is derived from an EMBL/GenBank/DDBJ whole genome shotgun (WGS) entry which is preliminary data.</text>
</comment>
<gene>
    <name evidence="2" type="ORF">B5E75_00030</name>
</gene>
<sequence>MEITKDEAMLIMIYSPGYRKGLISELEQMKSKLQSDETQLKSLTDEVLKKVHSMTDEEFKQLDLY</sequence>
<dbReference type="InterPro" id="IPR025468">
    <property type="entry name" value="TTRAP"/>
</dbReference>
<dbReference type="Pfam" id="PF14203">
    <property type="entry name" value="TTRAP"/>
    <property type="match status" value="1"/>
</dbReference>
<dbReference type="Proteomes" id="UP000195305">
    <property type="component" value="Unassembled WGS sequence"/>
</dbReference>
<reference evidence="2 3" key="1">
    <citation type="journal article" date="2018" name="BMC Genomics">
        <title>Whole genome sequencing and function prediction of 133 gut anaerobes isolated from chicken caecum in pure cultures.</title>
        <authorList>
            <person name="Medvecky M."/>
            <person name="Cejkova D."/>
            <person name="Polansky O."/>
            <person name="Karasova D."/>
            <person name="Kubasova T."/>
            <person name="Cizek A."/>
            <person name="Rychlik I."/>
        </authorList>
    </citation>
    <scope>NUCLEOTIDE SEQUENCE [LARGE SCALE GENOMIC DNA]</scope>
    <source>
        <strain evidence="2 3">An13</strain>
    </source>
</reference>